<dbReference type="EMBL" id="JBHSSB010000029">
    <property type="protein sequence ID" value="MFC6295537.1"/>
    <property type="molecule type" value="Genomic_DNA"/>
</dbReference>
<dbReference type="InterPro" id="IPR022372">
    <property type="entry name" value="Accessory_SS_Asp1"/>
</dbReference>
<keyword evidence="5" id="KW-1185">Reference proteome</keyword>
<evidence type="ECO:0000256" key="2">
    <source>
        <dbReference type="ARBA" id="ARBA00022679"/>
    </source>
</evidence>
<name>A0ABW1UJG6_9LACO</name>
<evidence type="ECO:0000256" key="1">
    <source>
        <dbReference type="ARBA" id="ARBA00022676"/>
    </source>
</evidence>
<evidence type="ECO:0000313" key="5">
    <source>
        <dbReference type="Proteomes" id="UP001596227"/>
    </source>
</evidence>
<proteinExistence type="predicted"/>
<comment type="caution">
    <text evidence="4">The sequence shown here is derived from an EMBL/GenBank/DDBJ whole genome shotgun (WGS) entry which is preliminary data.</text>
</comment>
<feature type="domain" description="Glycosyl transferase family 1" evidence="3">
    <location>
        <begin position="341"/>
        <end position="503"/>
    </location>
</feature>
<dbReference type="PANTHER" id="PTHR12526:SF629">
    <property type="entry name" value="TEICHURONIC ACID BIOSYNTHESIS GLYCOSYLTRANSFERASE TUAH-RELATED"/>
    <property type="match status" value="1"/>
</dbReference>
<keyword evidence="2" id="KW-0808">Transferase</keyword>
<dbReference type="SUPFAM" id="SSF53756">
    <property type="entry name" value="UDP-Glycosyltransferase/glycogen phosphorylase"/>
    <property type="match status" value="1"/>
</dbReference>
<keyword evidence="1" id="KW-0328">Glycosyltransferase</keyword>
<gene>
    <name evidence="4" type="primary">asp1</name>
    <name evidence="4" type="ORF">ACFQH1_10040</name>
</gene>
<dbReference type="Pfam" id="PF16993">
    <property type="entry name" value="Asp1"/>
    <property type="match status" value="1"/>
</dbReference>
<dbReference type="InterPro" id="IPR001296">
    <property type="entry name" value="Glyco_trans_1"/>
</dbReference>
<sequence>MATIDASSRQVLSIRKWGGQMIFFVNQYLMAMNSGVEHAEFKRLQLFKAHKVPAKMVTRQFDALLHQNMRRFQLADDQMANLFDFFRGTTTFKSKVVKIDDLDFPRVTNIKPDPNVSEVLEGDRLVAKVHFVPSTVGHVYFIEIFDPFGNLVQRTDYDERGFKARDEFYSPAGEAITDLYYRPDGSRFAEAYYGHDSAGANVVTLCKLIDYEGQDYYFNGEQEWYRFFLDELNRQNGEHNTFIADRPLAAQWPVINMRTSAQKYLWLPTPHAIDPRDQVYSNLNNAYVYGIHQYLTSLDGLITSTAQQRSDLSKWLGGQPARPIYAISAGVVSAAQSARPKKSLAERQAHQIIYTGRVDAGRRVDQIITAFNQVHRTLADATLVIYGYGGAIDQLKTQVTELKLGDSVTFAGYQPDLTQVYDQAGAYVYAGESDAEPLSLIEAIGHGVPVVAYDVNYGPRDVIKDGKNGYLIKDGAINQLAAGLLRTIENPKRQQRLIDGAYQSSEAYGDAAVWQQWQQILN</sequence>
<dbReference type="Gene3D" id="3.40.50.2000">
    <property type="entry name" value="Glycogen Phosphorylase B"/>
    <property type="match status" value="3"/>
</dbReference>
<dbReference type="Proteomes" id="UP001596227">
    <property type="component" value="Unassembled WGS sequence"/>
</dbReference>
<evidence type="ECO:0000313" key="4">
    <source>
        <dbReference type="EMBL" id="MFC6295537.1"/>
    </source>
</evidence>
<organism evidence="4 5">
    <name type="scientific">Lactiplantibacillus daoliensis</name>
    <dbReference type="NCBI Taxonomy" id="2559916"/>
    <lineage>
        <taxon>Bacteria</taxon>
        <taxon>Bacillati</taxon>
        <taxon>Bacillota</taxon>
        <taxon>Bacilli</taxon>
        <taxon>Lactobacillales</taxon>
        <taxon>Lactobacillaceae</taxon>
        <taxon>Lactiplantibacillus</taxon>
    </lineage>
</organism>
<dbReference type="PANTHER" id="PTHR12526">
    <property type="entry name" value="GLYCOSYLTRANSFERASE"/>
    <property type="match status" value="1"/>
</dbReference>
<protein>
    <submittedName>
        <fullName evidence="4">Accessory Sec system glycosyltransferase Asp1</fullName>
    </submittedName>
</protein>
<reference evidence="5" key="1">
    <citation type="journal article" date="2019" name="Int. J. Syst. Evol. Microbiol.">
        <title>The Global Catalogue of Microorganisms (GCM) 10K type strain sequencing project: providing services to taxonomists for standard genome sequencing and annotation.</title>
        <authorList>
            <consortium name="The Broad Institute Genomics Platform"/>
            <consortium name="The Broad Institute Genome Sequencing Center for Infectious Disease"/>
            <person name="Wu L."/>
            <person name="Ma J."/>
        </authorList>
    </citation>
    <scope>NUCLEOTIDE SEQUENCE [LARGE SCALE GENOMIC DNA]</scope>
    <source>
        <strain evidence="5">CCM 8934</strain>
    </source>
</reference>
<evidence type="ECO:0000259" key="3">
    <source>
        <dbReference type="Pfam" id="PF00534"/>
    </source>
</evidence>
<accession>A0ABW1UJG6</accession>
<dbReference type="RefSeq" id="WP_379858806.1">
    <property type="nucleotide sequence ID" value="NZ_JBHSSB010000029.1"/>
</dbReference>
<dbReference type="Pfam" id="PF00534">
    <property type="entry name" value="Glycos_transf_1"/>
    <property type="match status" value="1"/>
</dbReference>